<keyword evidence="8" id="KW-1185">Reference proteome</keyword>
<dbReference type="InterPro" id="IPR013766">
    <property type="entry name" value="Thioredoxin_domain"/>
</dbReference>
<dbReference type="InterPro" id="IPR029760">
    <property type="entry name" value="GPX_CS"/>
</dbReference>
<dbReference type="GO" id="GO:0006979">
    <property type="term" value="P:response to oxidative stress"/>
    <property type="evidence" value="ECO:0007669"/>
    <property type="project" value="InterPro"/>
</dbReference>
<feature type="domain" description="Thioredoxin" evidence="6">
    <location>
        <begin position="6"/>
        <end position="165"/>
    </location>
</feature>
<comment type="caution">
    <text evidence="7">The sequence shown here is derived from an EMBL/GenBank/DDBJ whole genome shotgun (WGS) entry which is preliminary data.</text>
</comment>
<accession>A0AAW1Q7W2</accession>
<dbReference type="PANTHER" id="PTHR11592:SF78">
    <property type="entry name" value="GLUTATHIONE PEROXIDASE"/>
    <property type="match status" value="1"/>
</dbReference>
<evidence type="ECO:0000256" key="5">
    <source>
        <dbReference type="RuleBase" id="RU000499"/>
    </source>
</evidence>
<dbReference type="AlphaFoldDB" id="A0AAW1Q7W2"/>
<evidence type="ECO:0000256" key="3">
    <source>
        <dbReference type="ARBA" id="ARBA00023002"/>
    </source>
</evidence>
<proteinExistence type="inferred from homology"/>
<evidence type="ECO:0000256" key="2">
    <source>
        <dbReference type="ARBA" id="ARBA00022559"/>
    </source>
</evidence>
<keyword evidence="3 5" id="KW-0560">Oxidoreductase</keyword>
<reference evidence="7 8" key="1">
    <citation type="journal article" date="2024" name="Nat. Commun.">
        <title>Phylogenomics reveals the evolutionary origins of lichenization in chlorophyte algae.</title>
        <authorList>
            <person name="Puginier C."/>
            <person name="Libourel C."/>
            <person name="Otte J."/>
            <person name="Skaloud P."/>
            <person name="Haon M."/>
            <person name="Grisel S."/>
            <person name="Petersen M."/>
            <person name="Berrin J.G."/>
            <person name="Delaux P.M."/>
            <person name="Dal Grande F."/>
            <person name="Keller J."/>
        </authorList>
    </citation>
    <scope>NUCLEOTIDE SEQUENCE [LARGE SCALE GENOMIC DNA]</scope>
    <source>
        <strain evidence="7 8">SAG 2043</strain>
    </source>
</reference>
<comment type="similarity">
    <text evidence="1 5">Belongs to the glutathione peroxidase family.</text>
</comment>
<name>A0AAW1Q7W2_9CHLO</name>
<sequence>MAAAVADQPTSFHDFKVKDIDGKAVDLSKYRGKVVLVVNVASACGFTPQYKEMAELQSKYGSKGFTLLAFPCNQFGAQEPGSPQEIKKFAAGKGANFPIMEKVDVNGASAEPVWKFMKSKQGGLLISDIKWNFSKFLIDREGNVVKRYGSATTPMSIAADVENLL</sequence>
<dbReference type="PROSITE" id="PS00460">
    <property type="entry name" value="GLUTATHIONE_PEROXID_1"/>
    <property type="match status" value="1"/>
</dbReference>
<dbReference type="InterPro" id="IPR029759">
    <property type="entry name" value="GPX_AS"/>
</dbReference>
<dbReference type="CDD" id="cd00340">
    <property type="entry name" value="GSH_Peroxidase"/>
    <property type="match status" value="1"/>
</dbReference>
<dbReference type="SUPFAM" id="SSF52833">
    <property type="entry name" value="Thioredoxin-like"/>
    <property type="match status" value="1"/>
</dbReference>
<dbReference type="PROSITE" id="PS00763">
    <property type="entry name" value="GLUTATHIONE_PEROXID_2"/>
    <property type="match status" value="1"/>
</dbReference>
<dbReference type="InterPro" id="IPR000889">
    <property type="entry name" value="Glutathione_peroxidase"/>
</dbReference>
<feature type="active site" evidence="4">
    <location>
        <position position="44"/>
    </location>
</feature>
<dbReference type="Pfam" id="PF00255">
    <property type="entry name" value="GSHPx"/>
    <property type="match status" value="1"/>
</dbReference>
<evidence type="ECO:0000256" key="4">
    <source>
        <dbReference type="PIRSR" id="PIRSR000303-1"/>
    </source>
</evidence>
<evidence type="ECO:0000256" key="1">
    <source>
        <dbReference type="ARBA" id="ARBA00006926"/>
    </source>
</evidence>
<dbReference type="PANTHER" id="PTHR11592">
    <property type="entry name" value="GLUTATHIONE PEROXIDASE"/>
    <property type="match status" value="1"/>
</dbReference>
<dbReference type="GO" id="GO:0004601">
    <property type="term" value="F:peroxidase activity"/>
    <property type="evidence" value="ECO:0007669"/>
    <property type="project" value="UniProtKB-KW"/>
</dbReference>
<dbReference type="PROSITE" id="PS51355">
    <property type="entry name" value="GLUTATHIONE_PEROXID_3"/>
    <property type="match status" value="1"/>
</dbReference>
<dbReference type="PIRSF" id="PIRSF000303">
    <property type="entry name" value="Glutathion_perox"/>
    <property type="match status" value="1"/>
</dbReference>
<dbReference type="FunFam" id="3.40.30.10:FF:000025">
    <property type="entry name" value="Glutathione peroxidase"/>
    <property type="match status" value="1"/>
</dbReference>
<dbReference type="PROSITE" id="PS51352">
    <property type="entry name" value="THIOREDOXIN_2"/>
    <property type="match status" value="1"/>
</dbReference>
<keyword evidence="2 5" id="KW-0575">Peroxidase</keyword>
<evidence type="ECO:0000313" key="7">
    <source>
        <dbReference type="EMBL" id="KAK9817042.1"/>
    </source>
</evidence>
<evidence type="ECO:0000259" key="6">
    <source>
        <dbReference type="PROSITE" id="PS51352"/>
    </source>
</evidence>
<dbReference type="EMBL" id="JALJOR010000005">
    <property type="protein sequence ID" value="KAK9817042.1"/>
    <property type="molecule type" value="Genomic_DNA"/>
</dbReference>
<gene>
    <name evidence="7" type="ORF">WJX72_008824</name>
</gene>
<organism evidence="7 8">
    <name type="scientific">[Myrmecia] bisecta</name>
    <dbReference type="NCBI Taxonomy" id="41462"/>
    <lineage>
        <taxon>Eukaryota</taxon>
        <taxon>Viridiplantae</taxon>
        <taxon>Chlorophyta</taxon>
        <taxon>core chlorophytes</taxon>
        <taxon>Trebouxiophyceae</taxon>
        <taxon>Trebouxiales</taxon>
        <taxon>Trebouxiaceae</taxon>
        <taxon>Myrmecia</taxon>
    </lineage>
</organism>
<protein>
    <recommendedName>
        <fullName evidence="5">Glutathione peroxidase</fullName>
    </recommendedName>
</protein>
<dbReference type="Gene3D" id="3.40.30.10">
    <property type="entry name" value="Glutaredoxin"/>
    <property type="match status" value="1"/>
</dbReference>
<dbReference type="InterPro" id="IPR036249">
    <property type="entry name" value="Thioredoxin-like_sf"/>
</dbReference>
<dbReference type="Proteomes" id="UP001489004">
    <property type="component" value="Unassembled WGS sequence"/>
</dbReference>
<evidence type="ECO:0000313" key="8">
    <source>
        <dbReference type="Proteomes" id="UP001489004"/>
    </source>
</evidence>
<dbReference type="PRINTS" id="PR01011">
    <property type="entry name" value="GLUTPROXDASE"/>
</dbReference>